<dbReference type="KEGG" id="arev:RVR_4241"/>
<reference evidence="2 3" key="4">
    <citation type="journal article" date="2020" name="Sci. Rep.">
        <title>beta-carboline chemical signals induce reveromycin production through a LuxR family regulator in Streptomyces sp. SN-593.</title>
        <authorList>
            <person name="Panthee S."/>
            <person name="Kito N."/>
            <person name="Hayashi T."/>
            <person name="Shimizu T."/>
            <person name="Ishikawa J."/>
            <person name="Hamamoto H."/>
            <person name="Osada H."/>
            <person name="Takahashi S."/>
        </authorList>
    </citation>
    <scope>NUCLEOTIDE SEQUENCE [LARGE SCALE GENOMIC DNA]</scope>
    <source>
        <strain evidence="2 3">SN-593</strain>
    </source>
</reference>
<proteinExistence type="predicted"/>
<evidence type="ECO:0000256" key="1">
    <source>
        <dbReference type="SAM" id="MobiDB-lite"/>
    </source>
</evidence>
<organism evidence="2 3">
    <name type="scientific">Actinacidiphila reveromycinica</name>
    <dbReference type="NCBI Taxonomy" id="659352"/>
    <lineage>
        <taxon>Bacteria</taxon>
        <taxon>Bacillati</taxon>
        <taxon>Actinomycetota</taxon>
        <taxon>Actinomycetes</taxon>
        <taxon>Kitasatosporales</taxon>
        <taxon>Streptomycetaceae</taxon>
        <taxon>Actinacidiphila</taxon>
    </lineage>
</organism>
<accession>A0A7U3USR7</accession>
<protein>
    <submittedName>
        <fullName evidence="2">Uncharacterized protein</fullName>
    </submittedName>
</protein>
<dbReference type="Proteomes" id="UP000595703">
    <property type="component" value="Chromosome"/>
</dbReference>
<dbReference type="AlphaFoldDB" id="A0A7U3USR7"/>
<sequence>MTASNTSTQSHSGGTTQPAPPTVPYVALWSGEREGPMPVVARRDGRGIRYADERSFDRDANGVLWSRAPSQPGRGTPQFGSVHSLRQRIAMAGLRCQICGGPADRTPDGVLWLIDARPGEILPDEEDTAHPPVCRPCAHRSTRVCPHLRGNHTALRVRTFFPSGVNGVLHVPAPNGPTIADSGPIAFGDARLPWVRAHQLIMRLADFAPIDLDDPRA</sequence>
<evidence type="ECO:0000313" key="2">
    <source>
        <dbReference type="EMBL" id="BBA98162.1"/>
    </source>
</evidence>
<dbReference type="EMBL" id="AP018365">
    <property type="protein sequence ID" value="BBA98162.1"/>
    <property type="molecule type" value="Genomic_DNA"/>
</dbReference>
<gene>
    <name evidence="2" type="ORF">RVR_4241</name>
</gene>
<reference evidence="2 3" key="1">
    <citation type="journal article" date="2010" name="J. Bacteriol.">
        <title>Biochemical characterization of a novel indole prenyltransferase from Streptomyces sp. SN-593.</title>
        <authorList>
            <person name="Takahashi S."/>
            <person name="Takagi H."/>
            <person name="Toyoda A."/>
            <person name="Uramoto M."/>
            <person name="Nogawa T."/>
            <person name="Ueki M."/>
            <person name="Sakaki Y."/>
            <person name="Osada H."/>
        </authorList>
    </citation>
    <scope>NUCLEOTIDE SEQUENCE [LARGE SCALE GENOMIC DNA]</scope>
    <source>
        <strain evidence="2 3">SN-593</strain>
    </source>
</reference>
<keyword evidence="3" id="KW-1185">Reference proteome</keyword>
<feature type="region of interest" description="Disordered" evidence="1">
    <location>
        <begin position="1"/>
        <end position="23"/>
    </location>
</feature>
<reference evidence="2 3" key="3">
    <citation type="journal article" date="2011" name="Nat. Chem. Biol.">
        <title>Reveromycin A biosynthesis uses RevG and RevJ for stereospecific spiroacetal formation.</title>
        <authorList>
            <person name="Takahashi S."/>
            <person name="Toyoda A."/>
            <person name="Sekiyama Y."/>
            <person name="Takagi H."/>
            <person name="Nogawa T."/>
            <person name="Uramoto M."/>
            <person name="Suzuki R."/>
            <person name="Koshino H."/>
            <person name="Kumano T."/>
            <person name="Panthee S."/>
            <person name="Dairi T."/>
            <person name="Ishikawa J."/>
            <person name="Ikeda H."/>
            <person name="Sakaki Y."/>
            <person name="Osada H."/>
        </authorList>
    </citation>
    <scope>NUCLEOTIDE SEQUENCE [LARGE SCALE GENOMIC DNA]</scope>
    <source>
        <strain evidence="2 3">SN-593</strain>
    </source>
</reference>
<reference evidence="2 3" key="2">
    <citation type="journal article" date="2011" name="J. Antibiot.">
        <title>Furaquinocins I and J: novel polyketide isoprenoid hybrid compounds from Streptomyces reveromyceticus SN-593.</title>
        <authorList>
            <person name="Panthee S."/>
            <person name="Takahashi S."/>
            <person name="Takagi H."/>
            <person name="Nogawa T."/>
            <person name="Oowada E."/>
            <person name="Uramoto M."/>
            <person name="Osada H."/>
        </authorList>
    </citation>
    <scope>NUCLEOTIDE SEQUENCE [LARGE SCALE GENOMIC DNA]</scope>
    <source>
        <strain evidence="2 3">SN-593</strain>
    </source>
</reference>
<evidence type="ECO:0000313" key="3">
    <source>
        <dbReference type="Proteomes" id="UP000595703"/>
    </source>
</evidence>
<feature type="compositionally biased region" description="Low complexity" evidence="1">
    <location>
        <begin position="1"/>
        <end position="17"/>
    </location>
</feature>
<name>A0A7U3USR7_9ACTN</name>